<reference evidence="7 8" key="2">
    <citation type="submission" date="2012-06" db="EMBL/GenBank/DDBJ databases">
        <authorList>
            <person name="Fiebig A."/>
        </authorList>
    </citation>
    <scope>NUCLEOTIDE SEQUENCE [LARGE SCALE GENOMIC DNA]</scope>
    <source>
        <strain evidence="7 8">DFL-43</strain>
    </source>
</reference>
<comment type="cofactor">
    <cofactor evidence="1">
        <name>FAD</name>
        <dbReference type="ChEBI" id="CHEBI:57692"/>
    </cofactor>
</comment>
<dbReference type="SUPFAM" id="SSF56425">
    <property type="entry name" value="Succinate dehydrogenase/fumarate reductase flavoprotein, catalytic domain"/>
    <property type="match status" value="1"/>
</dbReference>
<protein>
    <submittedName>
        <fullName evidence="7">Aspartate oxidase</fullName>
    </submittedName>
</protein>
<evidence type="ECO:0000259" key="6">
    <source>
        <dbReference type="Pfam" id="PF02910"/>
    </source>
</evidence>
<dbReference type="SUPFAM" id="SSF46977">
    <property type="entry name" value="Succinate dehydrogenase/fumarate reductase flavoprotein C-terminal domain"/>
    <property type="match status" value="1"/>
</dbReference>
<dbReference type="SUPFAM" id="SSF51905">
    <property type="entry name" value="FAD/NAD(P)-binding domain"/>
    <property type="match status" value="1"/>
</dbReference>
<dbReference type="HOGENOM" id="CLU_014312_8_1_5"/>
<dbReference type="eggNOG" id="COG1053">
    <property type="taxonomic scope" value="Bacteria"/>
</dbReference>
<dbReference type="EMBL" id="ABIA03000005">
    <property type="protein sequence ID" value="EDQ31657.1"/>
    <property type="molecule type" value="Genomic_DNA"/>
</dbReference>
<dbReference type="STRING" id="411684.HPDFL43_17605"/>
<feature type="active site" description="Proton acceptor" evidence="4">
    <location>
        <position position="298"/>
    </location>
</feature>
<evidence type="ECO:0000256" key="2">
    <source>
        <dbReference type="ARBA" id="ARBA00022630"/>
    </source>
</evidence>
<dbReference type="PANTHER" id="PTHR11632">
    <property type="entry name" value="SUCCINATE DEHYDROGENASE 2 FLAVOPROTEIN SUBUNIT"/>
    <property type="match status" value="1"/>
</dbReference>
<dbReference type="Pfam" id="PF02910">
    <property type="entry name" value="Succ_DH_flav_C"/>
    <property type="match status" value="1"/>
</dbReference>
<dbReference type="InterPro" id="IPR027477">
    <property type="entry name" value="Succ_DH/fumarate_Rdtase_cat_sf"/>
</dbReference>
<keyword evidence="3" id="KW-0560">Oxidoreductase</keyword>
<feature type="domain" description="FAD-dependent oxidoreductase 2 FAD-binding" evidence="5">
    <location>
        <begin position="25"/>
        <end position="402"/>
    </location>
</feature>
<dbReference type="Pfam" id="PF00890">
    <property type="entry name" value="FAD_binding_2"/>
    <property type="match status" value="1"/>
</dbReference>
<evidence type="ECO:0000313" key="8">
    <source>
        <dbReference type="Proteomes" id="UP000004291"/>
    </source>
</evidence>
<dbReference type="InterPro" id="IPR015939">
    <property type="entry name" value="Fum_Rdtase/Succ_DH_flav-like_C"/>
</dbReference>
<dbReference type="PANTHER" id="PTHR11632:SF51">
    <property type="entry name" value="SUCCINATE DEHYDROGENASE [UBIQUINONE] FLAVOPROTEIN SUBUNIT, MITOCHONDRIAL"/>
    <property type="match status" value="1"/>
</dbReference>
<dbReference type="RefSeq" id="WP_007199266.1">
    <property type="nucleotide sequence ID" value="NZ_CM002917.1"/>
</dbReference>
<dbReference type="InterPro" id="IPR030664">
    <property type="entry name" value="SdhA/FrdA/AprA"/>
</dbReference>
<dbReference type="Gene3D" id="3.50.50.60">
    <property type="entry name" value="FAD/NAD(P)-binding domain"/>
    <property type="match status" value="1"/>
</dbReference>
<feature type="domain" description="Fumarate reductase/succinate dehydrogenase flavoprotein-like C-terminal" evidence="6">
    <location>
        <begin position="453"/>
        <end position="536"/>
    </location>
</feature>
<dbReference type="Proteomes" id="UP000004291">
    <property type="component" value="Chromosome"/>
</dbReference>
<dbReference type="Gene3D" id="3.90.700.10">
    <property type="entry name" value="Succinate dehydrogenase/fumarate reductase flavoprotein, catalytic domain"/>
    <property type="match status" value="1"/>
</dbReference>
<evidence type="ECO:0000256" key="3">
    <source>
        <dbReference type="ARBA" id="ARBA00023002"/>
    </source>
</evidence>
<dbReference type="GO" id="GO:0016491">
    <property type="term" value="F:oxidoreductase activity"/>
    <property type="evidence" value="ECO:0007669"/>
    <property type="project" value="UniProtKB-KW"/>
</dbReference>
<keyword evidence="8" id="KW-1185">Reference proteome</keyword>
<dbReference type="Gene3D" id="1.20.58.100">
    <property type="entry name" value="Fumarate reductase/succinate dehydrogenase flavoprotein-like, C-terminal domain"/>
    <property type="match status" value="1"/>
</dbReference>
<dbReference type="AlphaFoldDB" id="A9DFS4"/>
<dbReference type="InterPro" id="IPR036188">
    <property type="entry name" value="FAD/NAD-bd_sf"/>
</dbReference>
<proteinExistence type="predicted"/>
<evidence type="ECO:0000256" key="4">
    <source>
        <dbReference type="PIRSR" id="PIRSR630664-50"/>
    </source>
</evidence>
<evidence type="ECO:0000259" key="5">
    <source>
        <dbReference type="Pfam" id="PF00890"/>
    </source>
</evidence>
<dbReference type="UniPathway" id="UPA00253">
    <property type="reaction ID" value="UER00326"/>
</dbReference>
<dbReference type="OrthoDB" id="9806724at2"/>
<name>A9DFS4_HOEPD</name>
<evidence type="ECO:0000256" key="1">
    <source>
        <dbReference type="ARBA" id="ARBA00001974"/>
    </source>
</evidence>
<dbReference type="InterPro" id="IPR037099">
    <property type="entry name" value="Fum_R/Succ_DH_flav-like_C_sf"/>
</dbReference>
<accession>A9DFS4</accession>
<organism evidence="7 8">
    <name type="scientific">Hoeflea phototrophica (strain DSM 17068 / NCIMB 14078 / DFL-43)</name>
    <dbReference type="NCBI Taxonomy" id="411684"/>
    <lineage>
        <taxon>Bacteria</taxon>
        <taxon>Pseudomonadati</taxon>
        <taxon>Pseudomonadota</taxon>
        <taxon>Alphaproteobacteria</taxon>
        <taxon>Hyphomicrobiales</taxon>
        <taxon>Rhizobiaceae</taxon>
        <taxon>Hoeflea</taxon>
    </lineage>
</organism>
<gene>
    <name evidence="7" type="ORF">HPDFL43_17605</name>
</gene>
<dbReference type="GO" id="GO:0009435">
    <property type="term" value="P:NAD+ biosynthetic process"/>
    <property type="evidence" value="ECO:0007669"/>
    <property type="project" value="UniProtKB-UniPathway"/>
</dbReference>
<evidence type="ECO:0000313" key="7">
    <source>
        <dbReference type="EMBL" id="EDQ31657.1"/>
    </source>
</evidence>
<keyword evidence="2" id="KW-0285">Flavoprotein</keyword>
<reference evidence="7 8" key="1">
    <citation type="submission" date="2007-10" db="EMBL/GenBank/DDBJ databases">
        <authorList>
            <person name="Wagner-Dobler I."/>
            <person name="Ferriera S."/>
            <person name="Johnson J."/>
            <person name="Kravitz S."/>
            <person name="Beeson K."/>
            <person name="Sutton G."/>
            <person name="Rogers Y.-H."/>
            <person name="Friedman R."/>
            <person name="Frazier M."/>
            <person name="Venter J.C."/>
        </authorList>
    </citation>
    <scope>NUCLEOTIDE SEQUENCE [LARGE SCALE GENOMIC DNA]</scope>
    <source>
        <strain evidence="7 8">DFL-43</strain>
    </source>
</reference>
<dbReference type="InterPro" id="IPR003953">
    <property type="entry name" value="FAD-dep_OxRdtase_2_FAD-bd"/>
</dbReference>
<sequence>MNQAKPSGTEIKSFRSSVIHEMRYDIVIMGGGFAGLRAAVAAKKTRPTARVGLLTAGPNNGYGCCSHKTHGANAAMNPGDSVAVHASDTLRGGGGIGKPELVATLCEGAPEAIRELEQLGVQFDKIGDRYDPGFYGGSTHPRSVHAQDMLGLSGVTRLWEEARRCGVEALHSRQVLSFVIADNVFGGVIVMDTVTGETEYVAAPVGITAMGGGACVYPIATISDDKQATAAACFLEAGGALMDSEMMQFHPTGLARPGRKGHGEIMEEELRAQGAQFFNVHGERFMKYEHEDAERATRDVNARACYREIMEGRGTPNGGVIFDLSMLPPQFLQQRFPYMLERLRTYVDLTQVTQVETSPAAHFWMGGIEIDIHAQTSIKGLFACGEDAAGIHGGNRLGGNGVSDALVFGKIAGEAAARSDAGQTGSFDPTKCVVSLLNLPDVSETVRLDALIKKTMWHHVGPIRSGDGLQLARLLLNDVFARVASNVIKVPARDLSLPCAAMRSLYQKLILSRAVNSAAIERTNSVGAHYRTDADGEIDIYNTSVRMSEDGVMHTSRVYRAGTMNDALSPEEAA</sequence>
<comment type="caution">
    <text evidence="7">The sequence shown here is derived from an EMBL/GenBank/DDBJ whole genome shotgun (WGS) entry which is preliminary data.</text>
</comment>